<evidence type="ECO:0000259" key="15">
    <source>
        <dbReference type="Pfam" id="PF01764"/>
    </source>
</evidence>
<organism evidence="16 17">
    <name type="scientific">Syncephalastrum racemosum</name>
    <name type="common">Filamentous fungus</name>
    <dbReference type="NCBI Taxonomy" id="13706"/>
    <lineage>
        <taxon>Eukaryota</taxon>
        <taxon>Fungi</taxon>
        <taxon>Fungi incertae sedis</taxon>
        <taxon>Mucoromycota</taxon>
        <taxon>Mucoromycotina</taxon>
        <taxon>Mucoromycetes</taxon>
        <taxon>Mucorales</taxon>
        <taxon>Syncephalastraceae</taxon>
        <taxon>Syncephalastrum</taxon>
    </lineage>
</organism>
<dbReference type="Proteomes" id="UP000242180">
    <property type="component" value="Unassembled WGS sequence"/>
</dbReference>
<dbReference type="AlphaFoldDB" id="A0A1X2H373"/>
<evidence type="ECO:0000256" key="2">
    <source>
        <dbReference type="ARBA" id="ARBA00004651"/>
    </source>
</evidence>
<keyword evidence="8" id="KW-0106">Calcium</keyword>
<dbReference type="GO" id="GO:0019369">
    <property type="term" value="P:arachidonate metabolic process"/>
    <property type="evidence" value="ECO:0007669"/>
    <property type="project" value="TreeGrafter"/>
</dbReference>
<evidence type="ECO:0000256" key="1">
    <source>
        <dbReference type="ARBA" id="ARBA00001913"/>
    </source>
</evidence>
<protein>
    <recommendedName>
        <fullName evidence="14">sn-1-specific diacylglycerol lipase</fullName>
        <ecNumber evidence="14">3.1.1.116</ecNumber>
    </recommendedName>
</protein>
<dbReference type="InterPro" id="IPR029058">
    <property type="entry name" value="AB_hydrolase_fold"/>
</dbReference>
<dbReference type="CDD" id="cd00519">
    <property type="entry name" value="Lipase_3"/>
    <property type="match status" value="1"/>
</dbReference>
<dbReference type="GO" id="GO:0016298">
    <property type="term" value="F:lipase activity"/>
    <property type="evidence" value="ECO:0007669"/>
    <property type="project" value="TreeGrafter"/>
</dbReference>
<evidence type="ECO:0000256" key="10">
    <source>
        <dbReference type="ARBA" id="ARBA00022989"/>
    </source>
</evidence>
<dbReference type="PANTHER" id="PTHR45792:SF7">
    <property type="entry name" value="PUTATIVE (AFU_ORTHOLOGUE AFUA_6G02710)-RELATED"/>
    <property type="match status" value="1"/>
</dbReference>
<dbReference type="EMBL" id="MCGN01000010">
    <property type="protein sequence ID" value="ORY92267.1"/>
    <property type="molecule type" value="Genomic_DNA"/>
</dbReference>
<evidence type="ECO:0000256" key="12">
    <source>
        <dbReference type="ARBA" id="ARBA00023136"/>
    </source>
</evidence>
<dbReference type="OMA" id="MHALVHY"/>
<comment type="caution">
    <text evidence="16">The sequence shown here is derived from an EMBL/GenBank/DDBJ whole genome shotgun (WGS) entry which is preliminary data.</text>
</comment>
<evidence type="ECO:0000256" key="9">
    <source>
        <dbReference type="ARBA" id="ARBA00022963"/>
    </source>
</evidence>
<accession>A0A1X2H373</accession>
<gene>
    <name evidence="16" type="ORF">BCR43DRAFT_518250</name>
</gene>
<evidence type="ECO:0000256" key="8">
    <source>
        <dbReference type="ARBA" id="ARBA00022837"/>
    </source>
</evidence>
<evidence type="ECO:0000313" key="16">
    <source>
        <dbReference type="EMBL" id="ORY92267.1"/>
    </source>
</evidence>
<dbReference type="Pfam" id="PF01764">
    <property type="entry name" value="Lipase_3"/>
    <property type="match status" value="1"/>
</dbReference>
<keyword evidence="17" id="KW-1185">Reference proteome</keyword>
<dbReference type="PANTHER" id="PTHR45792">
    <property type="entry name" value="DIACYLGLYCEROL LIPASE HOMOLOG-RELATED"/>
    <property type="match status" value="1"/>
</dbReference>
<dbReference type="GO" id="GO:0046872">
    <property type="term" value="F:metal ion binding"/>
    <property type="evidence" value="ECO:0007669"/>
    <property type="project" value="UniProtKB-KW"/>
</dbReference>
<keyword evidence="7" id="KW-0378">Hydrolase</keyword>
<evidence type="ECO:0000256" key="4">
    <source>
        <dbReference type="ARBA" id="ARBA00022553"/>
    </source>
</evidence>
<keyword evidence="4" id="KW-0597">Phosphoprotein</keyword>
<evidence type="ECO:0000256" key="14">
    <source>
        <dbReference type="ARBA" id="ARBA00026104"/>
    </source>
</evidence>
<evidence type="ECO:0000256" key="5">
    <source>
        <dbReference type="ARBA" id="ARBA00022692"/>
    </source>
</evidence>
<keyword evidence="6" id="KW-0479">Metal-binding</keyword>
<keyword evidence="5" id="KW-0812">Transmembrane</keyword>
<keyword evidence="10" id="KW-1133">Transmembrane helix</keyword>
<evidence type="ECO:0000256" key="13">
    <source>
        <dbReference type="ARBA" id="ARBA00024531"/>
    </source>
</evidence>
<sequence length="898" mass="99612">MNALGTARRLHVLTYAASDEEKALVDVESRGFLSMLEKYTSLGLYIVHHTFTLAELFALSGLQLTSQTVKSGFKTAEESVRIIDGLFGSNETSRAIASIITLVHRELMQDSDFVLAKAGKVTMLAGLTKALTAFAVLQHVTHKRRMRQTKSTVLWEGLVVDEKTSEQSLTRYDVTDDPCPSYRHDDILCKLETLALADAQPPSDCIVQLSDAAPPYRLYEIMVNTKRTTTSSTRIEPARQEDQQELPRAKYIVVRHDEEKNEALMALVDDDRSGLQWIELSDKEKQVVLASTCRCLQKQGERTHDSSIATSSPSLPFMLSAISQRMRHSQVERQEHYEDSMLSNAQQKTMKRVTSSTVEMTQYTSSGKSECAACDSRRSAAGAAVKTKRYSSGSPQIQLRALTSKKKRNSCPANLQRENKNTAITVDYKSNHSKLTPTCMAMKSMNADRAQRRPRILRSNSVASVTKTLTTTTFSSTPSSTSTFSSLDSPSLFPPGHLISNIARFIRYASAAYGESFMRMLGIGNIPHILPSSTHHHPNHHVFAHHTGVSVQDILLSSYTDHSPLTMHHPSIHELVHYVTVDHATKAIVLTCRGTLGLSDVLTDLTCAYTALSVPDEIDPQQKGAAYLAHGGMLDAARLLAKQKGKVYRTILEGLRAYPHYGLILCGHSLGGGVASLVGVLWSERTADGRFVLSQSSGLPAGRPIHCFVYGPPCVMSLELSTYCGSGLVTSVVHGYDIVSCLSLGLLKDFKNVAVSLHEESHVAEEILNRVLGRYRNKKTHDLEQQDEQDDEDEQWFWALIKTMRADMRTDKLYPPSTVYLVESVPQLLQRSDAETHTTHSSARQSRGCAAHTVVLSRCDDIETRFSEIVFSRSMFMDHSPTLYEKVIQQLHKGFSGT</sequence>
<dbReference type="EC" id="3.1.1.116" evidence="14"/>
<evidence type="ECO:0000313" key="17">
    <source>
        <dbReference type="Proteomes" id="UP000242180"/>
    </source>
</evidence>
<evidence type="ECO:0000256" key="7">
    <source>
        <dbReference type="ARBA" id="ARBA00022801"/>
    </source>
</evidence>
<dbReference type="Gene3D" id="3.40.50.1820">
    <property type="entry name" value="alpha/beta hydrolase"/>
    <property type="match status" value="1"/>
</dbReference>
<dbReference type="InParanoid" id="A0A1X2H373"/>
<dbReference type="InterPro" id="IPR002921">
    <property type="entry name" value="Fungal_lipase-type"/>
</dbReference>
<keyword evidence="11" id="KW-0443">Lipid metabolism</keyword>
<feature type="domain" description="Fungal lipase-type" evidence="15">
    <location>
        <begin position="589"/>
        <end position="741"/>
    </location>
</feature>
<name>A0A1X2H373_SYNRA</name>
<comment type="subcellular location">
    <subcellularLocation>
        <location evidence="2">Cell membrane</location>
        <topology evidence="2">Multi-pass membrane protein</topology>
    </subcellularLocation>
</comment>
<evidence type="ECO:0000256" key="6">
    <source>
        <dbReference type="ARBA" id="ARBA00022723"/>
    </source>
</evidence>
<comment type="catalytic activity">
    <reaction evidence="13">
        <text>a 1,2-diacyl-sn-glycerol + H2O = a 2-acylglycerol + a fatty acid + H(+)</text>
        <dbReference type="Rhea" id="RHEA:33275"/>
        <dbReference type="ChEBI" id="CHEBI:15377"/>
        <dbReference type="ChEBI" id="CHEBI:15378"/>
        <dbReference type="ChEBI" id="CHEBI:17389"/>
        <dbReference type="ChEBI" id="CHEBI:17815"/>
        <dbReference type="ChEBI" id="CHEBI:28868"/>
        <dbReference type="EC" id="3.1.1.116"/>
    </reaction>
    <physiologicalReaction direction="left-to-right" evidence="13">
        <dbReference type="Rhea" id="RHEA:33276"/>
    </physiologicalReaction>
</comment>
<proteinExistence type="predicted"/>
<comment type="cofactor">
    <cofactor evidence="1">
        <name>Ca(2+)</name>
        <dbReference type="ChEBI" id="CHEBI:29108"/>
    </cofactor>
</comment>
<dbReference type="GO" id="GO:0005886">
    <property type="term" value="C:plasma membrane"/>
    <property type="evidence" value="ECO:0007669"/>
    <property type="project" value="UniProtKB-SubCell"/>
</dbReference>
<evidence type="ECO:0000256" key="3">
    <source>
        <dbReference type="ARBA" id="ARBA00022475"/>
    </source>
</evidence>
<reference evidence="16 17" key="1">
    <citation type="submission" date="2016-07" db="EMBL/GenBank/DDBJ databases">
        <title>Pervasive Adenine N6-methylation of Active Genes in Fungi.</title>
        <authorList>
            <consortium name="DOE Joint Genome Institute"/>
            <person name="Mondo S.J."/>
            <person name="Dannebaum R.O."/>
            <person name="Kuo R.C."/>
            <person name="Labutti K."/>
            <person name="Haridas S."/>
            <person name="Kuo A."/>
            <person name="Salamov A."/>
            <person name="Ahrendt S.R."/>
            <person name="Lipzen A."/>
            <person name="Sullivan W."/>
            <person name="Andreopoulos W.B."/>
            <person name="Clum A."/>
            <person name="Lindquist E."/>
            <person name="Daum C."/>
            <person name="Ramamoorthy G.K."/>
            <person name="Gryganskyi A."/>
            <person name="Culley D."/>
            <person name="Magnuson J.K."/>
            <person name="James T.Y."/>
            <person name="O'Malley M.A."/>
            <person name="Stajich J.E."/>
            <person name="Spatafora J.W."/>
            <person name="Visel A."/>
            <person name="Grigoriev I.V."/>
        </authorList>
    </citation>
    <scope>NUCLEOTIDE SEQUENCE [LARGE SCALE GENOMIC DNA]</scope>
    <source>
        <strain evidence="16 17">NRRL 2496</strain>
    </source>
</reference>
<dbReference type="OrthoDB" id="438440at2759"/>
<evidence type="ECO:0000256" key="11">
    <source>
        <dbReference type="ARBA" id="ARBA00023098"/>
    </source>
</evidence>
<dbReference type="SUPFAM" id="SSF53474">
    <property type="entry name" value="alpha/beta-Hydrolases"/>
    <property type="match status" value="1"/>
</dbReference>
<dbReference type="InterPro" id="IPR052214">
    <property type="entry name" value="DAG_Lipase-Related"/>
</dbReference>
<dbReference type="GO" id="GO:0046340">
    <property type="term" value="P:diacylglycerol catabolic process"/>
    <property type="evidence" value="ECO:0007669"/>
    <property type="project" value="TreeGrafter"/>
</dbReference>
<keyword evidence="12" id="KW-0472">Membrane</keyword>
<keyword evidence="9" id="KW-0442">Lipid degradation</keyword>
<keyword evidence="3" id="KW-1003">Cell membrane</keyword>